<evidence type="ECO:0000313" key="2">
    <source>
        <dbReference type="EMBL" id="ETK07229.1"/>
    </source>
</evidence>
<proteinExistence type="predicted"/>
<comment type="caution">
    <text evidence="2">The sequence shown here is derived from an EMBL/GenBank/DDBJ whole genome shotgun (WGS) entry which is preliminary data.</text>
</comment>
<dbReference type="AlphaFoldDB" id="W2CJ31"/>
<accession>W2CJ31</accession>
<evidence type="ECO:0000256" key="1">
    <source>
        <dbReference type="SAM" id="MobiDB-lite"/>
    </source>
</evidence>
<name>W2CJ31_9BACT</name>
<sequence>MPVSFRGQQRADDEGKRQGSTPIKYAVKQEDFIGSERSGAFGLDAPSHVC</sequence>
<dbReference type="EMBL" id="AYYE01001062">
    <property type="protein sequence ID" value="ETK07229.1"/>
    <property type="molecule type" value="Genomic_DNA"/>
</dbReference>
<gene>
    <name evidence="2" type="ORF">T230_08895</name>
</gene>
<feature type="region of interest" description="Disordered" evidence="1">
    <location>
        <begin position="1"/>
        <end position="24"/>
    </location>
</feature>
<protein>
    <submittedName>
        <fullName evidence="2">Uncharacterized protein</fullName>
    </submittedName>
</protein>
<reference evidence="2 3" key="1">
    <citation type="submission" date="2013-11" db="EMBL/GenBank/DDBJ databases">
        <title>Single cell genomics of uncultured Tannerella BU063 (oral taxon 286).</title>
        <authorList>
            <person name="Beall C.J."/>
            <person name="Campbell A.G."/>
            <person name="Griffen A.L."/>
            <person name="Podar M."/>
            <person name="Leys E.J."/>
        </authorList>
    </citation>
    <scope>NUCLEOTIDE SEQUENCE [LARGE SCALE GENOMIC DNA]</scope>
    <source>
        <strain evidence="2">Cell 1/3</strain>
    </source>
</reference>
<evidence type="ECO:0000313" key="3">
    <source>
        <dbReference type="Proteomes" id="UP000034982"/>
    </source>
</evidence>
<organism evidence="2 3">
    <name type="scientific">Tannerella sp. oral taxon BU063 isolate Cell 1/3</name>
    <dbReference type="NCBI Taxonomy" id="1411022"/>
    <lineage>
        <taxon>Bacteria</taxon>
        <taxon>Pseudomonadati</taxon>
        <taxon>Bacteroidota</taxon>
        <taxon>Bacteroidia</taxon>
        <taxon>Bacteroidales</taxon>
        <taxon>Tannerellaceae</taxon>
        <taxon>Tannerella</taxon>
    </lineage>
</organism>
<dbReference type="Proteomes" id="UP000034982">
    <property type="component" value="Unassembled WGS sequence"/>
</dbReference>